<feature type="chain" id="PRO_5025448330" description="Mid2 domain-containing protein" evidence="2">
    <location>
        <begin position="26"/>
        <end position="268"/>
    </location>
</feature>
<dbReference type="EMBL" id="ML979133">
    <property type="protein sequence ID" value="KAF1919614.1"/>
    <property type="molecule type" value="Genomic_DNA"/>
</dbReference>
<organism evidence="3 4">
    <name type="scientific">Ampelomyces quisqualis</name>
    <name type="common">Powdery mildew agent</name>
    <dbReference type="NCBI Taxonomy" id="50730"/>
    <lineage>
        <taxon>Eukaryota</taxon>
        <taxon>Fungi</taxon>
        <taxon>Dikarya</taxon>
        <taxon>Ascomycota</taxon>
        <taxon>Pezizomycotina</taxon>
        <taxon>Dothideomycetes</taxon>
        <taxon>Pleosporomycetidae</taxon>
        <taxon>Pleosporales</taxon>
        <taxon>Pleosporineae</taxon>
        <taxon>Phaeosphaeriaceae</taxon>
        <taxon>Ampelomyces</taxon>
    </lineage>
</organism>
<keyword evidence="1" id="KW-0812">Transmembrane</keyword>
<protein>
    <recommendedName>
        <fullName evidence="5">Mid2 domain-containing protein</fullName>
    </recommendedName>
</protein>
<gene>
    <name evidence="3" type="ORF">BDU57DRAFT_147002</name>
</gene>
<name>A0A6A5QY73_AMPQU</name>
<evidence type="ECO:0000313" key="3">
    <source>
        <dbReference type="EMBL" id="KAF1919614.1"/>
    </source>
</evidence>
<keyword evidence="1" id="KW-0472">Membrane</keyword>
<accession>A0A6A5QY73</accession>
<evidence type="ECO:0000256" key="1">
    <source>
        <dbReference type="SAM" id="Phobius"/>
    </source>
</evidence>
<dbReference type="AlphaFoldDB" id="A0A6A5QY73"/>
<dbReference type="CDD" id="cd12087">
    <property type="entry name" value="TM_EGFR-like"/>
    <property type="match status" value="1"/>
</dbReference>
<dbReference type="Proteomes" id="UP000800096">
    <property type="component" value="Unassembled WGS sequence"/>
</dbReference>
<keyword evidence="2" id="KW-0732">Signal</keyword>
<proteinExistence type="predicted"/>
<evidence type="ECO:0008006" key="5">
    <source>
        <dbReference type="Google" id="ProtNLM"/>
    </source>
</evidence>
<keyword evidence="1" id="KW-1133">Transmembrane helix</keyword>
<feature type="signal peptide" evidence="2">
    <location>
        <begin position="1"/>
        <end position="25"/>
    </location>
</feature>
<feature type="transmembrane region" description="Helical" evidence="1">
    <location>
        <begin position="195"/>
        <end position="220"/>
    </location>
</feature>
<dbReference type="OrthoDB" id="5215637at2759"/>
<reference evidence="3" key="1">
    <citation type="journal article" date="2020" name="Stud. Mycol.">
        <title>101 Dothideomycetes genomes: a test case for predicting lifestyles and emergence of pathogens.</title>
        <authorList>
            <person name="Haridas S."/>
            <person name="Albert R."/>
            <person name="Binder M."/>
            <person name="Bloem J."/>
            <person name="Labutti K."/>
            <person name="Salamov A."/>
            <person name="Andreopoulos B."/>
            <person name="Baker S."/>
            <person name="Barry K."/>
            <person name="Bills G."/>
            <person name="Bluhm B."/>
            <person name="Cannon C."/>
            <person name="Castanera R."/>
            <person name="Culley D."/>
            <person name="Daum C."/>
            <person name="Ezra D."/>
            <person name="Gonzalez J."/>
            <person name="Henrissat B."/>
            <person name="Kuo A."/>
            <person name="Liang C."/>
            <person name="Lipzen A."/>
            <person name="Lutzoni F."/>
            <person name="Magnuson J."/>
            <person name="Mondo S."/>
            <person name="Nolan M."/>
            <person name="Ohm R."/>
            <person name="Pangilinan J."/>
            <person name="Park H.-J."/>
            <person name="Ramirez L."/>
            <person name="Alfaro M."/>
            <person name="Sun H."/>
            <person name="Tritt A."/>
            <person name="Yoshinaga Y."/>
            <person name="Zwiers L.-H."/>
            <person name="Turgeon B."/>
            <person name="Goodwin S."/>
            <person name="Spatafora J."/>
            <person name="Crous P."/>
            <person name="Grigoriev I."/>
        </authorList>
    </citation>
    <scope>NUCLEOTIDE SEQUENCE</scope>
    <source>
        <strain evidence="3">HMLAC05119</strain>
    </source>
</reference>
<keyword evidence="4" id="KW-1185">Reference proteome</keyword>
<evidence type="ECO:0000313" key="4">
    <source>
        <dbReference type="Proteomes" id="UP000800096"/>
    </source>
</evidence>
<sequence>MTPSNMHSLVTFLSLFAALVAVAVGQQCYRIDGSQLDNTFAPCNPSAKRSGCCATNKSTGADLCLDSGLCMSTSGEYTGMIWQNGCTDPTGRGVGCPKICPSTDNDLNSVKVWNVQQCDYGVYCCRAVNDRGSCCNNDFAPTITMSSIGVLQLPTPTTNPTSIQVVATVVSAGTPFNATAAPIVNDCKKEKHQTAVVGGTIGGLFGAVIVGLVGAIWWMYKREKRQRRLKEHYEEQFSQTAAYRRTVASTVSLMGSEMEDMKNRSSEA</sequence>
<evidence type="ECO:0000256" key="2">
    <source>
        <dbReference type="SAM" id="SignalP"/>
    </source>
</evidence>